<feature type="region of interest" description="Disordered" evidence="1">
    <location>
        <begin position="1"/>
        <end position="373"/>
    </location>
</feature>
<proteinExistence type="predicted"/>
<name>A0ABR3UR83_9PLEO</name>
<protein>
    <recommendedName>
        <fullName evidence="4">PAT1 multi-domain protein</fullName>
    </recommendedName>
</protein>
<evidence type="ECO:0000313" key="2">
    <source>
        <dbReference type="EMBL" id="KAL1797976.1"/>
    </source>
</evidence>
<feature type="compositionally biased region" description="Polar residues" evidence="1">
    <location>
        <begin position="18"/>
        <end position="41"/>
    </location>
</feature>
<dbReference type="Proteomes" id="UP001578633">
    <property type="component" value="Chromosome 3"/>
</dbReference>
<sequence>MSQYNSMPSPGPYAPPAQGTQQPPSYQPNATTYGASSQSQKGVGGFGQMLNQRYEQAVTTGKPMLNKLGKTISSKLGNKPSAGPPQHLQNYHNYQNHYGQQNQNQNQNQSYPQPQGQGFTPQSQSQQWGQQQHQPPSQTPNAYPSSQQSPYQHFNSSTPVSGHSGQNNYFPQQTSPAPSYQSYASQPPVTGTTHTAWQYGQGGGNAEQTQAQGQYEHGQTSPGQPQVSVHEQSQYAGQQMGVVGSSYPAQHTPPPHTSGMSPVIPTQPVQPQWQQSGSSQMPPASTEQQSGTLPYSSQQNGSTSPQVHNVYQHQWSSPSPVGSQGHGQSPTQPHSVSPPPTHQTTASPQVPPNKPVQPSQPSPPTTHDATPHSMPTEFIAELPAELPANMGNLSLDEPKPQESISGSQYQAFRPSASQSGMPSPGFSIPRRSVSGSTVPLADPWRFADPATEVPTREFYILADLLFDALDRRFEPRHTGVLEATKIIGSWVKLSDDACRLFSYRSYSAFAKMWSLEGIPHMMVPCQPDLAPKWNFNQHSHAQEVKVKGEVPTAMTGYTTYMPALNRAGWYKFFFLEMMHAPEDIDDLIPAHCADWYKPGVLNHPDLDKRDKTDVPALRARAAELETYAVRRVCEETKVAMAVDADVSGAHTRPAEPKGYPGVDYGSLV</sequence>
<feature type="compositionally biased region" description="Low complexity" evidence="1">
    <location>
        <begin position="85"/>
        <end position="136"/>
    </location>
</feature>
<accession>A0ABR3UR83</accession>
<feature type="compositionally biased region" description="Polar residues" evidence="1">
    <location>
        <begin position="267"/>
        <end position="335"/>
    </location>
</feature>
<gene>
    <name evidence="2" type="ORF">ACET3X_004582</name>
</gene>
<feature type="region of interest" description="Disordered" evidence="1">
    <location>
        <begin position="389"/>
        <end position="432"/>
    </location>
</feature>
<reference evidence="2 3" key="1">
    <citation type="submission" date="2024-09" db="EMBL/GenBank/DDBJ databases">
        <title>T2T genomes of carrot and Alternaria dauci and their utility for understanding host-pathogen interaction during carrot leaf blight disease.</title>
        <authorList>
            <person name="Liu W."/>
            <person name="Xu S."/>
            <person name="Ou C."/>
            <person name="Liu X."/>
            <person name="Zhuang F."/>
            <person name="Deng X.W."/>
        </authorList>
    </citation>
    <scope>NUCLEOTIDE SEQUENCE [LARGE SCALE GENOMIC DNA]</scope>
    <source>
        <strain evidence="2 3">A2016</strain>
    </source>
</reference>
<evidence type="ECO:0000313" key="3">
    <source>
        <dbReference type="Proteomes" id="UP001578633"/>
    </source>
</evidence>
<dbReference type="RefSeq" id="XP_069308560.1">
    <property type="nucleotide sequence ID" value="XM_069450802.1"/>
</dbReference>
<dbReference type="EMBL" id="JBHGVX010000003">
    <property type="protein sequence ID" value="KAL1797976.1"/>
    <property type="molecule type" value="Genomic_DNA"/>
</dbReference>
<keyword evidence="3" id="KW-1185">Reference proteome</keyword>
<dbReference type="GeneID" id="96084904"/>
<feature type="compositionally biased region" description="Pro residues" evidence="1">
    <location>
        <begin position="349"/>
        <end position="364"/>
    </location>
</feature>
<evidence type="ECO:0000256" key="1">
    <source>
        <dbReference type="SAM" id="MobiDB-lite"/>
    </source>
</evidence>
<feature type="compositionally biased region" description="Polar residues" evidence="1">
    <location>
        <begin position="139"/>
        <end position="198"/>
    </location>
</feature>
<feature type="compositionally biased region" description="Polar residues" evidence="1">
    <location>
        <begin position="49"/>
        <end position="59"/>
    </location>
</feature>
<feature type="compositionally biased region" description="Polar residues" evidence="1">
    <location>
        <begin position="402"/>
        <end position="421"/>
    </location>
</feature>
<organism evidence="2 3">
    <name type="scientific">Alternaria dauci</name>
    <dbReference type="NCBI Taxonomy" id="48095"/>
    <lineage>
        <taxon>Eukaryota</taxon>
        <taxon>Fungi</taxon>
        <taxon>Dikarya</taxon>
        <taxon>Ascomycota</taxon>
        <taxon>Pezizomycotina</taxon>
        <taxon>Dothideomycetes</taxon>
        <taxon>Pleosporomycetidae</taxon>
        <taxon>Pleosporales</taxon>
        <taxon>Pleosporineae</taxon>
        <taxon>Pleosporaceae</taxon>
        <taxon>Alternaria</taxon>
        <taxon>Alternaria sect. Porri</taxon>
    </lineage>
</organism>
<feature type="region of interest" description="Disordered" evidence="1">
    <location>
        <begin position="649"/>
        <end position="668"/>
    </location>
</feature>
<comment type="caution">
    <text evidence="2">The sequence shown here is derived from an EMBL/GenBank/DDBJ whole genome shotgun (WGS) entry which is preliminary data.</text>
</comment>
<evidence type="ECO:0008006" key="4">
    <source>
        <dbReference type="Google" id="ProtNLM"/>
    </source>
</evidence>
<feature type="compositionally biased region" description="Polar residues" evidence="1">
    <location>
        <begin position="206"/>
        <end position="237"/>
    </location>
</feature>